<sequence length="269" mass="28270">MPSVTHRAAVQWRAGAEIQLLERAVPDEVAVGLSFNGRPHTVLMATPADIEDLARGFTLTEAIAGAGDILAIEITEAELGLMADVRLAPAAAPRKARPRTLEGRSSCGLCGVQRLTDAVRPLPQVGEGRAVAHQAIQRALDALAEAQTLGRLTRATHAAAFADVEGRILLSREDVGRHNALDKLAGAMAASGLDADAGFVLVTSRCSFEMIEKTVRIGCPILVAVSAPTDLAIRKAEEAGLTLVALARSDGHTVFTRPDRLVEVALESA</sequence>
<dbReference type="PANTHER" id="PTHR30592:SF1">
    <property type="entry name" value="SULFUR CARRIER PROTEIN FDHD"/>
    <property type="match status" value="1"/>
</dbReference>
<dbReference type="PIRSF" id="PIRSF015626">
    <property type="entry name" value="FdhD"/>
    <property type="match status" value="1"/>
</dbReference>
<protein>
    <recommendedName>
        <fullName evidence="3">Sulfur carrier protein FdhD</fullName>
    </recommendedName>
</protein>
<keyword evidence="1 3" id="KW-0963">Cytoplasm</keyword>
<dbReference type="STRING" id="69395.AQ619_06190"/>
<evidence type="ECO:0000256" key="2">
    <source>
        <dbReference type="ARBA" id="ARBA00023150"/>
    </source>
</evidence>
<comment type="similarity">
    <text evidence="3">Belongs to the FdhD family.</text>
</comment>
<comment type="subcellular location">
    <subcellularLocation>
        <location evidence="3">Cytoplasm</location>
    </subcellularLocation>
</comment>
<dbReference type="Pfam" id="PF02634">
    <property type="entry name" value="FdhD-NarQ"/>
    <property type="match status" value="1"/>
</dbReference>
<dbReference type="AlphaFoldDB" id="A0A0P0P3N0"/>
<dbReference type="GO" id="GO:0006777">
    <property type="term" value="P:Mo-molybdopterin cofactor biosynthetic process"/>
    <property type="evidence" value="ECO:0007669"/>
    <property type="project" value="UniProtKB-UniRule"/>
</dbReference>
<dbReference type="Gene3D" id="3.10.20.10">
    <property type="match status" value="1"/>
</dbReference>
<comment type="caution">
    <text evidence="3">Lacks conserved residue(s) required for the propagation of feature annotation.</text>
</comment>
<reference evidence="4 5" key="1">
    <citation type="submission" date="2015-10" db="EMBL/GenBank/DDBJ databases">
        <title>Conservation of the essential genome among Caulobacter and Brevundimonas species.</title>
        <authorList>
            <person name="Scott D."/>
            <person name="Ely B."/>
        </authorList>
    </citation>
    <scope>NUCLEOTIDE SEQUENCE [LARGE SCALE GENOMIC DNA]</scope>
    <source>
        <strain evidence="4 5">CB4</strain>
    </source>
</reference>
<dbReference type="InterPro" id="IPR016193">
    <property type="entry name" value="Cytidine_deaminase-like"/>
</dbReference>
<gene>
    <name evidence="3" type="primary">fdhD</name>
    <name evidence="4" type="ORF">AQ619_06190</name>
</gene>
<dbReference type="Proteomes" id="UP000056905">
    <property type="component" value="Chromosome"/>
</dbReference>
<evidence type="ECO:0000256" key="1">
    <source>
        <dbReference type="ARBA" id="ARBA00022490"/>
    </source>
</evidence>
<dbReference type="SUPFAM" id="SSF53927">
    <property type="entry name" value="Cytidine deaminase-like"/>
    <property type="match status" value="1"/>
</dbReference>
<organism evidence="4 5">
    <name type="scientific">Caulobacter henricii</name>
    <dbReference type="NCBI Taxonomy" id="69395"/>
    <lineage>
        <taxon>Bacteria</taxon>
        <taxon>Pseudomonadati</taxon>
        <taxon>Pseudomonadota</taxon>
        <taxon>Alphaproteobacteria</taxon>
        <taxon>Caulobacterales</taxon>
        <taxon>Caulobacteraceae</taxon>
        <taxon>Caulobacter</taxon>
    </lineage>
</organism>
<proteinExistence type="inferred from homology"/>
<accession>A0A0P0P3N0</accession>
<dbReference type="GO" id="GO:0005737">
    <property type="term" value="C:cytoplasm"/>
    <property type="evidence" value="ECO:0007669"/>
    <property type="project" value="UniProtKB-SubCell"/>
</dbReference>
<evidence type="ECO:0000256" key="3">
    <source>
        <dbReference type="HAMAP-Rule" id="MF_00187"/>
    </source>
</evidence>
<dbReference type="InterPro" id="IPR003786">
    <property type="entry name" value="FdhD"/>
</dbReference>
<keyword evidence="2 3" id="KW-0501">Molybdenum cofactor biosynthesis</keyword>
<dbReference type="GO" id="GO:0097163">
    <property type="term" value="F:sulfur carrier activity"/>
    <property type="evidence" value="ECO:0007669"/>
    <property type="project" value="UniProtKB-UniRule"/>
</dbReference>
<evidence type="ECO:0000313" key="5">
    <source>
        <dbReference type="Proteomes" id="UP000056905"/>
    </source>
</evidence>
<dbReference type="PANTHER" id="PTHR30592">
    <property type="entry name" value="FORMATE DEHYDROGENASE"/>
    <property type="match status" value="1"/>
</dbReference>
<dbReference type="NCBIfam" id="TIGR00129">
    <property type="entry name" value="fdhD_narQ"/>
    <property type="match status" value="1"/>
</dbReference>
<keyword evidence="5" id="KW-1185">Reference proteome</keyword>
<evidence type="ECO:0000313" key="4">
    <source>
        <dbReference type="EMBL" id="ALL15228.1"/>
    </source>
</evidence>
<dbReference type="Gene3D" id="3.40.140.10">
    <property type="entry name" value="Cytidine Deaminase, domain 2"/>
    <property type="match status" value="1"/>
</dbReference>
<dbReference type="EMBL" id="CP013002">
    <property type="protein sequence ID" value="ALL15228.1"/>
    <property type="molecule type" value="Genomic_DNA"/>
</dbReference>
<name>A0A0P0P3N0_9CAUL</name>
<comment type="function">
    <text evidence="3">Required for formate dehydrogenase (FDH) activity. Acts as a sulfur carrier protein that transfers sulfur from IscS to the molybdenum cofactor prior to its insertion into FDH.</text>
</comment>
<dbReference type="KEGG" id="chq:AQ619_06190"/>
<feature type="active site" description="Cysteine persulfide intermediate" evidence="3">
    <location>
        <position position="107"/>
    </location>
</feature>
<dbReference type="GO" id="GO:0016783">
    <property type="term" value="F:sulfurtransferase activity"/>
    <property type="evidence" value="ECO:0007669"/>
    <property type="project" value="InterPro"/>
</dbReference>
<dbReference type="HAMAP" id="MF_00187">
    <property type="entry name" value="FdhD"/>
    <property type="match status" value="1"/>
</dbReference>